<proteinExistence type="predicted"/>
<protein>
    <submittedName>
        <fullName evidence="2">Uncharacterized protein</fullName>
    </submittedName>
</protein>
<organism evidence="2 3">
    <name type="scientific">Setaria italica</name>
    <name type="common">Foxtail millet</name>
    <name type="synonym">Panicum italicum</name>
    <dbReference type="NCBI Taxonomy" id="4555"/>
    <lineage>
        <taxon>Eukaryota</taxon>
        <taxon>Viridiplantae</taxon>
        <taxon>Streptophyta</taxon>
        <taxon>Embryophyta</taxon>
        <taxon>Tracheophyta</taxon>
        <taxon>Spermatophyta</taxon>
        <taxon>Magnoliopsida</taxon>
        <taxon>Liliopsida</taxon>
        <taxon>Poales</taxon>
        <taxon>Poaceae</taxon>
        <taxon>PACMAD clade</taxon>
        <taxon>Panicoideae</taxon>
        <taxon>Panicodae</taxon>
        <taxon>Paniceae</taxon>
        <taxon>Cenchrinae</taxon>
        <taxon>Setaria</taxon>
    </lineage>
</organism>
<sequence length="58" mass="6118">MEGGMPCAPQRAPGHIACRPRALPLAGRRHRRSRAPPLTSCTSSSVAAAGRHRTTPTC</sequence>
<keyword evidence="3" id="KW-1185">Reference proteome</keyword>
<accession>K3Y3U1</accession>
<dbReference type="Gramene" id="KQL11704">
    <property type="protein sequence ID" value="KQL11704"/>
    <property type="gene ID" value="SETIT_008879mg"/>
</dbReference>
<evidence type="ECO:0000256" key="1">
    <source>
        <dbReference type="SAM" id="MobiDB-lite"/>
    </source>
</evidence>
<reference evidence="3" key="1">
    <citation type="journal article" date="2012" name="Nat. Biotechnol.">
        <title>Reference genome sequence of the model plant Setaria.</title>
        <authorList>
            <person name="Bennetzen J.L."/>
            <person name="Schmutz J."/>
            <person name="Wang H."/>
            <person name="Percifield R."/>
            <person name="Hawkins J."/>
            <person name="Pontaroli A.C."/>
            <person name="Estep M."/>
            <person name="Feng L."/>
            <person name="Vaughn J.N."/>
            <person name="Grimwood J."/>
            <person name="Jenkins J."/>
            <person name="Barry K."/>
            <person name="Lindquist E."/>
            <person name="Hellsten U."/>
            <person name="Deshpande S."/>
            <person name="Wang X."/>
            <person name="Wu X."/>
            <person name="Mitros T."/>
            <person name="Triplett J."/>
            <person name="Yang X."/>
            <person name="Ye C.Y."/>
            <person name="Mauro-Herrera M."/>
            <person name="Wang L."/>
            <person name="Li P."/>
            <person name="Sharma M."/>
            <person name="Sharma R."/>
            <person name="Ronald P.C."/>
            <person name="Panaud O."/>
            <person name="Kellogg E.A."/>
            <person name="Brutnell T.P."/>
            <person name="Doust A.N."/>
            <person name="Tuskan G.A."/>
            <person name="Rokhsar D."/>
            <person name="Devos K.M."/>
        </authorList>
    </citation>
    <scope>NUCLEOTIDE SEQUENCE [LARGE SCALE GENOMIC DNA]</scope>
    <source>
        <strain evidence="3">cv. Yugu1</strain>
    </source>
</reference>
<dbReference type="AlphaFoldDB" id="K3Y3U1"/>
<evidence type="ECO:0000313" key="2">
    <source>
        <dbReference type="EnsemblPlants" id="KQL11704"/>
    </source>
</evidence>
<dbReference type="EnsemblPlants" id="KQL11704">
    <property type="protein sequence ID" value="KQL11704"/>
    <property type="gene ID" value="SETIT_008879mg"/>
</dbReference>
<name>K3Y3U1_SETIT</name>
<dbReference type="Proteomes" id="UP000004995">
    <property type="component" value="Unassembled WGS sequence"/>
</dbReference>
<evidence type="ECO:0000313" key="3">
    <source>
        <dbReference type="Proteomes" id="UP000004995"/>
    </source>
</evidence>
<dbReference type="InParanoid" id="K3Y3U1"/>
<feature type="region of interest" description="Disordered" evidence="1">
    <location>
        <begin position="25"/>
        <end position="58"/>
    </location>
</feature>
<dbReference type="EMBL" id="AGNK02002646">
    <property type="status" value="NOT_ANNOTATED_CDS"/>
    <property type="molecule type" value="Genomic_DNA"/>
</dbReference>
<reference evidence="2" key="2">
    <citation type="submission" date="2018-08" db="UniProtKB">
        <authorList>
            <consortium name="EnsemblPlants"/>
        </authorList>
    </citation>
    <scope>IDENTIFICATION</scope>
    <source>
        <strain evidence="2">Yugu1</strain>
    </source>
</reference>
<dbReference type="HOGENOM" id="CLU_2982679_0_0_1"/>